<evidence type="ECO:0000313" key="2">
    <source>
        <dbReference type="EMBL" id="SOC42399.1"/>
    </source>
</evidence>
<keyword evidence="3" id="KW-1185">Reference proteome</keyword>
<dbReference type="EMBL" id="OBQC01000012">
    <property type="protein sequence ID" value="SOC42399.1"/>
    <property type="molecule type" value="Genomic_DNA"/>
</dbReference>
<accession>A0A285UKL5</accession>
<dbReference type="AlphaFoldDB" id="A0A285UKL5"/>
<name>A0A285UKL5_9BACL</name>
<gene>
    <name evidence="2" type="ORF">SAMN05877842_11268</name>
</gene>
<protein>
    <recommendedName>
        <fullName evidence="1">Transcriptional regulator TetR C-terminal Firmicutes type domain-containing protein</fullName>
    </recommendedName>
</protein>
<evidence type="ECO:0000259" key="1">
    <source>
        <dbReference type="Pfam" id="PF14278"/>
    </source>
</evidence>
<dbReference type="InterPro" id="IPR039532">
    <property type="entry name" value="TetR_C_Firmicutes"/>
</dbReference>
<dbReference type="Proteomes" id="UP000219252">
    <property type="component" value="Unassembled WGS sequence"/>
</dbReference>
<sequence>MSFLTHFFTVSLASLVESWVLREMDETPEKMIEMIDLFIQDQLRGAKLRIKKG</sequence>
<evidence type="ECO:0000313" key="3">
    <source>
        <dbReference type="Proteomes" id="UP000219252"/>
    </source>
</evidence>
<dbReference type="Pfam" id="PF14278">
    <property type="entry name" value="TetR_C_8"/>
    <property type="match status" value="1"/>
</dbReference>
<proteinExistence type="predicted"/>
<reference evidence="3" key="1">
    <citation type="submission" date="2017-08" db="EMBL/GenBank/DDBJ databases">
        <authorList>
            <person name="Varghese N."/>
            <person name="Submissions S."/>
        </authorList>
    </citation>
    <scope>NUCLEOTIDE SEQUENCE [LARGE SCALE GENOMIC DNA]</scope>
    <source>
        <strain evidence="3">JC23</strain>
    </source>
</reference>
<feature type="domain" description="Transcriptional regulator TetR C-terminal Firmicutes type" evidence="1">
    <location>
        <begin position="2"/>
        <end position="40"/>
    </location>
</feature>
<organism evidence="2 3">
    <name type="scientific">Ureibacillus acetophenoni</name>
    <dbReference type="NCBI Taxonomy" id="614649"/>
    <lineage>
        <taxon>Bacteria</taxon>
        <taxon>Bacillati</taxon>
        <taxon>Bacillota</taxon>
        <taxon>Bacilli</taxon>
        <taxon>Bacillales</taxon>
        <taxon>Caryophanaceae</taxon>
        <taxon>Ureibacillus</taxon>
    </lineage>
</organism>